<evidence type="ECO:0000313" key="1">
    <source>
        <dbReference type="EMBL" id="KAI8435497.1"/>
    </source>
</evidence>
<evidence type="ECO:0000313" key="2">
    <source>
        <dbReference type="Proteomes" id="UP001064048"/>
    </source>
</evidence>
<organism evidence="1 2">
    <name type="scientific">Choristoneura fumiferana</name>
    <name type="common">Spruce budworm moth</name>
    <name type="synonym">Archips fumiferana</name>
    <dbReference type="NCBI Taxonomy" id="7141"/>
    <lineage>
        <taxon>Eukaryota</taxon>
        <taxon>Metazoa</taxon>
        <taxon>Ecdysozoa</taxon>
        <taxon>Arthropoda</taxon>
        <taxon>Hexapoda</taxon>
        <taxon>Insecta</taxon>
        <taxon>Pterygota</taxon>
        <taxon>Neoptera</taxon>
        <taxon>Endopterygota</taxon>
        <taxon>Lepidoptera</taxon>
        <taxon>Glossata</taxon>
        <taxon>Ditrysia</taxon>
        <taxon>Tortricoidea</taxon>
        <taxon>Tortricidae</taxon>
        <taxon>Tortricinae</taxon>
        <taxon>Choristoneura</taxon>
    </lineage>
</organism>
<name>A0ACC0KH98_CHOFU</name>
<proteinExistence type="predicted"/>
<protein>
    <submittedName>
        <fullName evidence="1">Uncharacterized protein</fullName>
    </submittedName>
</protein>
<comment type="caution">
    <text evidence="1">The sequence shown here is derived from an EMBL/GenBank/DDBJ whole genome shotgun (WGS) entry which is preliminary data.</text>
</comment>
<accession>A0ACC0KH98</accession>
<dbReference type="Proteomes" id="UP001064048">
    <property type="component" value="Chromosome 6"/>
</dbReference>
<gene>
    <name evidence="1" type="ORF">MSG28_003794</name>
</gene>
<dbReference type="EMBL" id="CM046106">
    <property type="protein sequence ID" value="KAI8435497.1"/>
    <property type="molecule type" value="Genomic_DNA"/>
</dbReference>
<sequence>MTLGRAPVLAVPSARDRDREERREVTLCGMKDLNFACSQENGWLMLPWLIISALMDILFALTAISMTTAISAHMSSPSTSLGMRRNVRVHVDHVVLQQQRAYGHAARRSTISTGTDPFTDLGLLGKKMCTRNDSFTDQGFHDKHIKVEGFIWGVATKVACILTLCYEELEEALSIALYVVRGDNMIAVVKWLDSKPIYVASTDAAVQPLPLGTCRRWSKQKEEYIEVKQPLSFWIPKASSRLPPPKLAHTHLMSCSESRAVPRTWLLSRNTKLRIYKTVVRPVLMYGCEAWTLTHKEEYQLLVAERKVLRKILGPVKRDDGSWRIRKKREIQELVAEPNIIGITKSHRLRWFGHLLRMGEDRAAERAYAGRTVSRRIIDVSTTTTGDVAVHDRDRWHALVSEAKTLFGSLSQIS</sequence>
<reference evidence="1 2" key="1">
    <citation type="journal article" date="2022" name="Genome Biol. Evol.">
        <title>The Spruce Budworm Genome: Reconstructing the Evolutionary History of Antifreeze Proteins.</title>
        <authorList>
            <person name="Beliveau C."/>
            <person name="Gagne P."/>
            <person name="Picq S."/>
            <person name="Vernygora O."/>
            <person name="Keeling C.I."/>
            <person name="Pinkney K."/>
            <person name="Doucet D."/>
            <person name="Wen F."/>
            <person name="Johnston J.S."/>
            <person name="Maaroufi H."/>
            <person name="Boyle B."/>
            <person name="Laroche J."/>
            <person name="Dewar K."/>
            <person name="Juretic N."/>
            <person name="Blackburn G."/>
            <person name="Nisole A."/>
            <person name="Brunet B."/>
            <person name="Brandao M."/>
            <person name="Lumley L."/>
            <person name="Duan J."/>
            <person name="Quan G."/>
            <person name="Lucarotti C.J."/>
            <person name="Roe A.D."/>
            <person name="Sperling F.A.H."/>
            <person name="Levesque R.C."/>
            <person name="Cusson M."/>
        </authorList>
    </citation>
    <scope>NUCLEOTIDE SEQUENCE [LARGE SCALE GENOMIC DNA]</scope>
    <source>
        <strain evidence="1">Glfc:IPQL:Cfum</strain>
    </source>
</reference>
<keyword evidence="2" id="KW-1185">Reference proteome</keyword>